<evidence type="ECO:0000313" key="13">
    <source>
        <dbReference type="EMBL" id="PWY64712.1"/>
    </source>
</evidence>
<feature type="domain" description="Shugoshin C-terminal" evidence="11">
    <location>
        <begin position="451"/>
        <end position="474"/>
    </location>
</feature>
<keyword evidence="5" id="KW-0159">Chromosome partition</keyword>
<comment type="caution">
    <text evidence="13">The sequence shown here is derived from an EMBL/GenBank/DDBJ whole genome shotgun (WGS) entry which is preliminary data.</text>
</comment>
<keyword evidence="7" id="KW-0131">Cell cycle</keyword>
<feature type="compositionally biased region" description="Basic residues" evidence="10">
    <location>
        <begin position="701"/>
        <end position="714"/>
    </location>
</feature>
<evidence type="ECO:0000256" key="3">
    <source>
        <dbReference type="ARBA" id="ARBA00022454"/>
    </source>
</evidence>
<dbReference type="Pfam" id="PF07558">
    <property type="entry name" value="Shugoshin_N"/>
    <property type="match status" value="1"/>
</dbReference>
<evidence type="ECO:0008006" key="15">
    <source>
        <dbReference type="Google" id="ProtNLM"/>
    </source>
</evidence>
<keyword evidence="4" id="KW-0132">Cell division</keyword>
<dbReference type="EMBL" id="MSFL01000058">
    <property type="protein sequence ID" value="PWY64712.1"/>
    <property type="molecule type" value="Genomic_DNA"/>
</dbReference>
<sequence length="714" mass="79395">MARLNELTASAEPIEALKRRFVRQNREIARVNSIQSLRIRSLESEVSHFLSENVSLREQVINLTREVERYEAVKSFKDEVHDIKAKLDNKLLEFNSLLTELGTLPLRLCNKFDETPVLAEQKQPTQSILDWRSKPINCVTSPTNNEAGRLPVILEGKLYPRKTLEPQELQVTIENGPEAFSPSNQENPVVFQLNVGDDGPYRVQPQDSECPERMGFGAQISDRGGIPPRPTLETRARKMHGDMSIGLATDSESSLEDHEPEVKFNPGTKRKLSMKHEEDSESTFTQEESYQTNQQSSPLSAAVEECSSPCVEVSLSEGKIQPSKDVLRTYRRAKRKVLDDKNTNISMSSPKKGHTAEMQEPIYEIPATAQTKVMGRKGMSFQSQPKVGIDHAECMVSRQHPVKGLRETEESSGETTGESKTLETEPEAPSPANHTSQDVSKTTVDVFTSTSRPTRRQRAIVSYAEPNLRDKMRRPTNNFIAAVEDRPRRTSSSRRALSDATDDENGWMMNTQTPRNSDCADKDPNSVSTNALSSSSMQQNNMVSQRKRKTSSTSRCVDLSRRITAETTGEDSAVWVASGTANGSSYGRSMGDNDKREAKTSLVLGHQTSSPLTSTCKAARTSRQPRRHSSNPDSSEQAILHPLKDATVGLENSHDSPSEVCAEVAFQKPANNVLQPYSHMPGPAEDYRAHLNSADAGESRRGRRAAARRKSMML</sequence>
<evidence type="ECO:0000256" key="9">
    <source>
        <dbReference type="SAM" id="Coils"/>
    </source>
</evidence>
<keyword evidence="3" id="KW-0158">Chromosome</keyword>
<dbReference type="GO" id="GO:0045132">
    <property type="term" value="P:meiotic chromosome segregation"/>
    <property type="evidence" value="ECO:0007669"/>
    <property type="project" value="InterPro"/>
</dbReference>
<dbReference type="GO" id="GO:0051301">
    <property type="term" value="P:cell division"/>
    <property type="evidence" value="ECO:0007669"/>
    <property type="project" value="UniProtKB-KW"/>
</dbReference>
<evidence type="ECO:0000256" key="1">
    <source>
        <dbReference type="ARBA" id="ARBA00004584"/>
    </source>
</evidence>
<feature type="region of interest" description="Disordered" evidence="10">
    <location>
        <begin position="249"/>
        <end position="301"/>
    </location>
</feature>
<evidence type="ECO:0000256" key="4">
    <source>
        <dbReference type="ARBA" id="ARBA00022618"/>
    </source>
</evidence>
<name>A0A317UW56_9EURO</name>
<evidence type="ECO:0000259" key="12">
    <source>
        <dbReference type="Pfam" id="PF07558"/>
    </source>
</evidence>
<evidence type="ECO:0000256" key="2">
    <source>
        <dbReference type="ARBA" id="ARBA00010845"/>
    </source>
</evidence>
<feature type="compositionally biased region" description="Polar residues" evidence="10">
    <location>
        <begin position="432"/>
        <end position="452"/>
    </location>
</feature>
<keyword evidence="14" id="KW-1185">Reference proteome</keyword>
<dbReference type="RefSeq" id="XP_025394318.1">
    <property type="nucleotide sequence ID" value="XM_025544464.1"/>
</dbReference>
<dbReference type="InterPro" id="IPR011515">
    <property type="entry name" value="Shugoshin_C"/>
</dbReference>
<dbReference type="OrthoDB" id="5394106at2759"/>
<feature type="compositionally biased region" description="Polar residues" evidence="10">
    <location>
        <begin position="282"/>
        <end position="299"/>
    </location>
</feature>
<dbReference type="Proteomes" id="UP000247233">
    <property type="component" value="Unassembled WGS sequence"/>
</dbReference>
<comment type="subcellular location">
    <subcellularLocation>
        <location evidence="1">Chromosome</location>
        <location evidence="1">Centromere</location>
    </subcellularLocation>
</comment>
<evidence type="ECO:0000256" key="10">
    <source>
        <dbReference type="SAM" id="MobiDB-lite"/>
    </source>
</evidence>
<reference evidence="13 14" key="1">
    <citation type="submission" date="2016-12" db="EMBL/GenBank/DDBJ databases">
        <title>The genomes of Aspergillus section Nigri reveals drivers in fungal speciation.</title>
        <authorList>
            <consortium name="DOE Joint Genome Institute"/>
            <person name="Vesth T.C."/>
            <person name="Nybo J."/>
            <person name="Theobald S."/>
            <person name="Brandl J."/>
            <person name="Frisvad J.C."/>
            <person name="Nielsen K.F."/>
            <person name="Lyhne E.K."/>
            <person name="Kogle M.E."/>
            <person name="Kuo A."/>
            <person name="Riley R."/>
            <person name="Clum A."/>
            <person name="Nolan M."/>
            <person name="Lipzen A."/>
            <person name="Salamov A."/>
            <person name="Henrissat B."/>
            <person name="Wiebenga A."/>
            <person name="De Vries R.P."/>
            <person name="Grigoriev I.V."/>
            <person name="Mortensen U.H."/>
            <person name="Andersen M.R."/>
            <person name="Baker S.E."/>
        </authorList>
    </citation>
    <scope>NUCLEOTIDE SEQUENCE [LARGE SCALE GENOMIC DNA]</scope>
    <source>
        <strain evidence="13 14">CBS 117.55</strain>
    </source>
</reference>
<feature type="region of interest" description="Disordered" evidence="10">
    <location>
        <begin position="602"/>
        <end position="639"/>
    </location>
</feature>
<dbReference type="GO" id="GO:0005634">
    <property type="term" value="C:nucleus"/>
    <property type="evidence" value="ECO:0007669"/>
    <property type="project" value="InterPro"/>
</dbReference>
<feature type="region of interest" description="Disordered" evidence="10">
    <location>
        <begin position="399"/>
        <end position="556"/>
    </location>
</feature>
<feature type="compositionally biased region" description="Low complexity" evidence="10">
    <location>
        <begin position="526"/>
        <end position="544"/>
    </location>
</feature>
<evidence type="ECO:0000313" key="14">
    <source>
        <dbReference type="Proteomes" id="UP000247233"/>
    </source>
</evidence>
<evidence type="ECO:0000256" key="7">
    <source>
        <dbReference type="ARBA" id="ARBA00023306"/>
    </source>
</evidence>
<dbReference type="GO" id="GO:0000779">
    <property type="term" value="C:condensed chromosome, centromeric region"/>
    <property type="evidence" value="ECO:0007669"/>
    <property type="project" value="UniProtKB-ARBA"/>
</dbReference>
<feature type="domain" description="Shugoshin N-terminal coiled-coil" evidence="12">
    <location>
        <begin position="17"/>
        <end position="61"/>
    </location>
</feature>
<comment type="similarity">
    <text evidence="2">Belongs to the shugoshin family.</text>
</comment>
<feature type="region of interest" description="Disordered" evidence="10">
    <location>
        <begin position="692"/>
        <end position="714"/>
    </location>
</feature>
<evidence type="ECO:0000256" key="6">
    <source>
        <dbReference type="ARBA" id="ARBA00023054"/>
    </source>
</evidence>
<evidence type="ECO:0000256" key="5">
    <source>
        <dbReference type="ARBA" id="ARBA00022829"/>
    </source>
</evidence>
<dbReference type="GeneID" id="37066701"/>
<gene>
    <name evidence="13" type="ORF">BO70DRAFT_366936</name>
</gene>
<evidence type="ECO:0000259" key="11">
    <source>
        <dbReference type="Pfam" id="PF07557"/>
    </source>
</evidence>
<feature type="coiled-coil region" evidence="9">
    <location>
        <begin position="39"/>
        <end position="73"/>
    </location>
</feature>
<dbReference type="Pfam" id="PF07557">
    <property type="entry name" value="Shugoshin_C"/>
    <property type="match status" value="1"/>
</dbReference>
<organism evidence="13 14">
    <name type="scientific">Aspergillus heteromorphus CBS 117.55</name>
    <dbReference type="NCBI Taxonomy" id="1448321"/>
    <lineage>
        <taxon>Eukaryota</taxon>
        <taxon>Fungi</taxon>
        <taxon>Dikarya</taxon>
        <taxon>Ascomycota</taxon>
        <taxon>Pezizomycotina</taxon>
        <taxon>Eurotiomycetes</taxon>
        <taxon>Eurotiomycetidae</taxon>
        <taxon>Eurotiales</taxon>
        <taxon>Aspergillaceae</taxon>
        <taxon>Aspergillus</taxon>
        <taxon>Aspergillus subgen. Circumdati</taxon>
    </lineage>
</organism>
<keyword evidence="6 9" id="KW-0175">Coiled coil</keyword>
<keyword evidence="8" id="KW-0137">Centromere</keyword>
<accession>A0A317UW56</accession>
<protein>
    <recommendedName>
        <fullName evidence="15">Shugoshin C-terminal domain-containing protein</fullName>
    </recommendedName>
</protein>
<dbReference type="InterPro" id="IPR011516">
    <property type="entry name" value="Shugoshin_N"/>
</dbReference>
<proteinExistence type="inferred from homology"/>
<dbReference type="VEuPathDB" id="FungiDB:BO70DRAFT_366936"/>
<evidence type="ECO:0000256" key="8">
    <source>
        <dbReference type="ARBA" id="ARBA00023328"/>
    </source>
</evidence>
<dbReference type="AlphaFoldDB" id="A0A317UW56"/>
<feature type="compositionally biased region" description="Polar residues" evidence="10">
    <location>
        <begin position="606"/>
        <end position="616"/>
    </location>
</feature>